<feature type="domain" description="DUF1023" evidence="2">
    <location>
        <begin position="333"/>
        <end position="509"/>
    </location>
</feature>
<proteinExistence type="predicted"/>
<dbReference type="Proteomes" id="UP001597368">
    <property type="component" value="Unassembled WGS sequence"/>
</dbReference>
<dbReference type="InterPro" id="IPR010427">
    <property type="entry name" value="DUF1023"/>
</dbReference>
<keyword evidence="4" id="KW-1185">Reference proteome</keyword>
<dbReference type="GO" id="GO:0016787">
    <property type="term" value="F:hydrolase activity"/>
    <property type="evidence" value="ECO:0007669"/>
    <property type="project" value="UniProtKB-KW"/>
</dbReference>
<organism evidence="3 4">
    <name type="scientific">Nonomuraea mangrovi</name>
    <dbReference type="NCBI Taxonomy" id="2316207"/>
    <lineage>
        <taxon>Bacteria</taxon>
        <taxon>Bacillati</taxon>
        <taxon>Actinomycetota</taxon>
        <taxon>Actinomycetes</taxon>
        <taxon>Streptosporangiales</taxon>
        <taxon>Streptosporangiaceae</taxon>
        <taxon>Nonomuraea</taxon>
    </lineage>
</organism>
<dbReference type="RefSeq" id="WP_379575985.1">
    <property type="nucleotide sequence ID" value="NZ_JBHUFV010000047.1"/>
</dbReference>
<sequence>MADHDAAQAAFGRVAALAAEHHADLDPAARLSRTHAWVGGGAPAFAAELAHRRSALQSALAAAVHALADLVVRQGGPHPPVPTLTSSITTVSAAPGGFHGIDPQAMTALTTCLDHGAHALTAAASRIAAELSAHGLPTHPGHTIGRIAAWAGTQTSDLRRRLAQIRRTVPGAMLPSGIAAYGLFGTHATDPAGAGALLSRIAAGENSAIARLLAVQEQAQDPGLAARVNAWWQALAAETREHFIDAAGAGLLNGLPATFRDQANRRMLAAEKTRLTRERDTATAELLRARDPLLLGTWERVAHRLRRIELIERELQPVPGNPPPLLLAFDLLGQGRLIVSWGDPDMAGTTVTSVSGLTSGLDAAHGDLHRSRALWQQAASSSGGRTVASITWLGYDAPQIDPGVFEPGTSVAFQHAATKGGAALAAFTDGLRASHQPSSTARSVIVGHSYGSLTTGHAALLRPGRLADDLIFVGSPGVGVDHAGRLGIDPAHVWVGEAGNDPVAALGRFGADPGHAAFGARRFPVERDLYTAAHSSYWNPMSVSLTNMARIINGQYDKIATPEPLNDRPELLMPELAPDLSSRFQR</sequence>
<protein>
    <submittedName>
        <fullName evidence="3">Alpha/beta hydrolase</fullName>
    </submittedName>
</protein>
<dbReference type="SUPFAM" id="SSF53474">
    <property type="entry name" value="alpha/beta-Hydrolases"/>
    <property type="match status" value="1"/>
</dbReference>
<dbReference type="Pfam" id="PF06259">
    <property type="entry name" value="Abhydrolase_8"/>
    <property type="match status" value="1"/>
</dbReference>
<dbReference type="InterPro" id="IPR029058">
    <property type="entry name" value="AB_hydrolase_fold"/>
</dbReference>
<evidence type="ECO:0000256" key="1">
    <source>
        <dbReference type="SAM" id="MobiDB-lite"/>
    </source>
</evidence>
<keyword evidence="3" id="KW-0378">Hydrolase</keyword>
<gene>
    <name evidence="3" type="ORF">ACFSKW_30825</name>
</gene>
<evidence type="ECO:0000313" key="3">
    <source>
        <dbReference type="EMBL" id="MFD1935874.1"/>
    </source>
</evidence>
<dbReference type="EMBL" id="JBHUFV010000047">
    <property type="protein sequence ID" value="MFD1935874.1"/>
    <property type="molecule type" value="Genomic_DNA"/>
</dbReference>
<evidence type="ECO:0000259" key="2">
    <source>
        <dbReference type="Pfam" id="PF06259"/>
    </source>
</evidence>
<name>A0ABW4T3Q0_9ACTN</name>
<reference evidence="4" key="1">
    <citation type="journal article" date="2019" name="Int. J. Syst. Evol. Microbiol.">
        <title>The Global Catalogue of Microorganisms (GCM) 10K type strain sequencing project: providing services to taxonomists for standard genome sequencing and annotation.</title>
        <authorList>
            <consortium name="The Broad Institute Genomics Platform"/>
            <consortium name="The Broad Institute Genome Sequencing Center for Infectious Disease"/>
            <person name="Wu L."/>
            <person name="Ma J."/>
        </authorList>
    </citation>
    <scope>NUCLEOTIDE SEQUENCE [LARGE SCALE GENOMIC DNA]</scope>
    <source>
        <strain evidence="4">ICMP 6774ER</strain>
    </source>
</reference>
<feature type="region of interest" description="Disordered" evidence="1">
    <location>
        <begin position="563"/>
        <end position="586"/>
    </location>
</feature>
<accession>A0ABW4T3Q0</accession>
<comment type="caution">
    <text evidence="3">The sequence shown here is derived from an EMBL/GenBank/DDBJ whole genome shotgun (WGS) entry which is preliminary data.</text>
</comment>
<evidence type="ECO:0000313" key="4">
    <source>
        <dbReference type="Proteomes" id="UP001597368"/>
    </source>
</evidence>